<dbReference type="Proteomes" id="UP000002668">
    <property type="component" value="Genome"/>
</dbReference>
<dbReference type="InParanoid" id="E4ZZP0"/>
<dbReference type="eggNOG" id="ENOG502T5F6">
    <property type="taxonomic scope" value="Eukaryota"/>
</dbReference>
<sequence length="391" mass="43541">MLTFSTQPYHCHGSCQLWPRTPHLPVSTTSGHSDTLSCLVHIHRPSFLLPTTSPWCTPRLHLSALRLPKRTAAQHHFLLLLLLPSLLFSSSSKAKRQSRCDELTTQLQSYHHHLAPFCVHPGPCDPESFASQSSHFKAVEQLPGPVAAPSHSESRTMQELAVTEQQGNTQTRQQRFNVRFASSNNYSPTTFAMAPAPKPRSSPPVMPVCPASPVETVESPKSVPEQQPVTTSVEQSKITRNDIRNMTDPAQELSRQSRRSPSVERCLGCNEAWKRPLPDLRRPADMGPTKNGNDLATGNMSIIEQLRAHGRNAEMAHDKWRERHYHCVPRESHEPSSKTEQDDSRSTRSSNSNGTSREARPAQNGSSKRVRDASSEAEQAAKVRKVTSERG</sequence>
<proteinExistence type="predicted"/>
<evidence type="ECO:0000313" key="2">
    <source>
        <dbReference type="EMBL" id="CBX97156.1"/>
    </source>
</evidence>
<dbReference type="AlphaFoldDB" id="E4ZZP0"/>
<organism evidence="3">
    <name type="scientific">Leptosphaeria maculans (strain JN3 / isolate v23.1.3 / race Av1-4-5-6-7-8)</name>
    <name type="common">Blackleg fungus</name>
    <name type="synonym">Phoma lingam</name>
    <dbReference type="NCBI Taxonomy" id="985895"/>
    <lineage>
        <taxon>Eukaryota</taxon>
        <taxon>Fungi</taxon>
        <taxon>Dikarya</taxon>
        <taxon>Ascomycota</taxon>
        <taxon>Pezizomycotina</taxon>
        <taxon>Dothideomycetes</taxon>
        <taxon>Pleosporomycetidae</taxon>
        <taxon>Pleosporales</taxon>
        <taxon>Pleosporineae</taxon>
        <taxon>Leptosphaeriaceae</taxon>
        <taxon>Plenodomus</taxon>
        <taxon>Plenodomus lingam/Leptosphaeria maculans species complex</taxon>
    </lineage>
</organism>
<dbReference type="VEuPathDB" id="FungiDB:LEMA_P102870.1"/>
<evidence type="ECO:0000313" key="3">
    <source>
        <dbReference type="Proteomes" id="UP000002668"/>
    </source>
</evidence>
<name>E4ZZP0_LEPMJ</name>
<dbReference type="OrthoDB" id="3793969at2759"/>
<gene>
    <name evidence="2" type="ORF">LEMA_P102870.1</name>
</gene>
<feature type="compositionally biased region" description="Low complexity" evidence="1">
    <location>
        <begin position="347"/>
        <end position="356"/>
    </location>
</feature>
<feature type="region of interest" description="Disordered" evidence="1">
    <location>
        <begin position="276"/>
        <end position="297"/>
    </location>
</feature>
<dbReference type="HOGENOM" id="CLU_706097_0_0_1"/>
<feature type="region of interest" description="Disordered" evidence="1">
    <location>
        <begin position="216"/>
        <end position="264"/>
    </location>
</feature>
<reference evidence="3" key="1">
    <citation type="journal article" date="2011" name="Nat. Commun.">
        <title>Effector diversification within compartments of the Leptosphaeria maculans genome affected by Repeat-Induced Point mutations.</title>
        <authorList>
            <person name="Rouxel T."/>
            <person name="Grandaubert J."/>
            <person name="Hane J.K."/>
            <person name="Hoede C."/>
            <person name="van de Wouw A.P."/>
            <person name="Couloux A."/>
            <person name="Dominguez V."/>
            <person name="Anthouard V."/>
            <person name="Bally P."/>
            <person name="Bourras S."/>
            <person name="Cozijnsen A.J."/>
            <person name="Ciuffetti L.M."/>
            <person name="Degrave A."/>
            <person name="Dilmaghani A."/>
            <person name="Duret L."/>
            <person name="Fudal I."/>
            <person name="Goodwin S.B."/>
            <person name="Gout L."/>
            <person name="Glaser N."/>
            <person name="Linglin J."/>
            <person name="Kema G.H.J."/>
            <person name="Lapalu N."/>
            <person name="Lawrence C.B."/>
            <person name="May K."/>
            <person name="Meyer M."/>
            <person name="Ollivier B."/>
            <person name="Poulain J."/>
            <person name="Schoch C.L."/>
            <person name="Simon A."/>
            <person name="Spatafora J.W."/>
            <person name="Stachowiak A."/>
            <person name="Turgeon B.G."/>
            <person name="Tyler B.M."/>
            <person name="Vincent D."/>
            <person name="Weissenbach J."/>
            <person name="Amselem J."/>
            <person name="Quesneville H."/>
            <person name="Oliver R.P."/>
            <person name="Wincker P."/>
            <person name="Balesdent M.-H."/>
            <person name="Howlett B.J."/>
        </authorList>
    </citation>
    <scope>NUCLEOTIDE SEQUENCE [LARGE SCALE GENOMIC DNA]</scope>
    <source>
        <strain evidence="3">JN3 / isolate v23.1.3 / race Av1-4-5-6-7-8</strain>
    </source>
</reference>
<feature type="compositionally biased region" description="Basic and acidic residues" evidence="1">
    <location>
        <begin position="328"/>
        <end position="346"/>
    </location>
</feature>
<protein>
    <submittedName>
        <fullName evidence="2">Predicted protein</fullName>
    </submittedName>
</protein>
<dbReference type="EMBL" id="FP929130">
    <property type="protein sequence ID" value="CBX97156.1"/>
    <property type="molecule type" value="Genomic_DNA"/>
</dbReference>
<feature type="region of interest" description="Disordered" evidence="1">
    <location>
        <begin position="326"/>
        <end position="391"/>
    </location>
</feature>
<keyword evidence="3" id="KW-1185">Reference proteome</keyword>
<feature type="compositionally biased region" description="Polar residues" evidence="1">
    <location>
        <begin position="224"/>
        <end position="236"/>
    </location>
</feature>
<accession>E4ZZP0</accession>
<evidence type="ECO:0000256" key="1">
    <source>
        <dbReference type="SAM" id="MobiDB-lite"/>
    </source>
</evidence>